<organism evidence="1 2">
    <name type="scientific">Acidisarcina polymorpha</name>
    <dbReference type="NCBI Taxonomy" id="2211140"/>
    <lineage>
        <taxon>Bacteria</taxon>
        <taxon>Pseudomonadati</taxon>
        <taxon>Acidobacteriota</taxon>
        <taxon>Terriglobia</taxon>
        <taxon>Terriglobales</taxon>
        <taxon>Acidobacteriaceae</taxon>
        <taxon>Acidisarcina</taxon>
    </lineage>
</organism>
<evidence type="ECO:0000313" key="2">
    <source>
        <dbReference type="Proteomes" id="UP000253606"/>
    </source>
</evidence>
<reference evidence="1 2" key="1">
    <citation type="journal article" date="2018" name="Front. Microbiol.">
        <title>Hydrolytic Capabilities as a Key to Environmental Success: Chitinolytic and Cellulolytic Acidobacteria From Acidic Sub-arctic Soils and Boreal Peatlands.</title>
        <authorList>
            <person name="Belova S.E."/>
            <person name="Ravin N.V."/>
            <person name="Pankratov T.A."/>
            <person name="Rakitin A.L."/>
            <person name="Ivanova A.A."/>
            <person name="Beletsky A.V."/>
            <person name="Mardanov A.V."/>
            <person name="Sinninghe Damste J.S."/>
            <person name="Dedysh S.N."/>
        </authorList>
    </citation>
    <scope>NUCLEOTIDE SEQUENCE [LARGE SCALE GENOMIC DNA]</scope>
    <source>
        <strain evidence="1 2">SBC82</strain>
    </source>
</reference>
<dbReference type="Proteomes" id="UP000253606">
    <property type="component" value="Chromosome"/>
</dbReference>
<protein>
    <submittedName>
        <fullName evidence="1">Uncharacterized protein</fullName>
    </submittedName>
</protein>
<name>A0A2Z5G9I0_9BACT</name>
<accession>A0A2Z5G9I0</accession>
<dbReference type="EMBL" id="CP030840">
    <property type="protein sequence ID" value="AXC15669.1"/>
    <property type="molecule type" value="Genomic_DNA"/>
</dbReference>
<gene>
    <name evidence="1" type="ORF">ACPOL_6439</name>
</gene>
<dbReference type="KEGG" id="abas:ACPOL_6439"/>
<proteinExistence type="predicted"/>
<evidence type="ECO:0000313" key="1">
    <source>
        <dbReference type="EMBL" id="AXC15669.1"/>
    </source>
</evidence>
<sequence>MYLPENADMFPVSISLNWLLELAQANNSELKLLSPEESVFSGTSKWTGALLFSCVAEFINSATIPSCAVLTPASRMLVGTGKIAGCHLRCDLV</sequence>
<dbReference type="AlphaFoldDB" id="A0A2Z5G9I0"/>
<keyword evidence="2" id="KW-1185">Reference proteome</keyword>